<protein>
    <submittedName>
        <fullName evidence="1">Uncharacterized protein</fullName>
    </submittedName>
</protein>
<evidence type="ECO:0000313" key="1">
    <source>
        <dbReference type="EMBL" id="SAL57241.1"/>
    </source>
</evidence>
<dbReference type="Proteomes" id="UP000055019">
    <property type="component" value="Unassembled WGS sequence"/>
</dbReference>
<keyword evidence="2" id="KW-1185">Reference proteome</keyword>
<comment type="caution">
    <text evidence="1">The sequence shown here is derived from an EMBL/GenBank/DDBJ whole genome shotgun (WGS) entry which is preliminary data.</text>
</comment>
<proteinExistence type="predicted"/>
<evidence type="ECO:0000313" key="2">
    <source>
        <dbReference type="Proteomes" id="UP000055019"/>
    </source>
</evidence>
<gene>
    <name evidence="1" type="ORF">AWB74_02665</name>
</gene>
<accession>A0A158IME0</accession>
<organism evidence="1 2">
    <name type="scientific">Caballeronia arvi</name>
    <dbReference type="NCBI Taxonomy" id="1777135"/>
    <lineage>
        <taxon>Bacteria</taxon>
        <taxon>Pseudomonadati</taxon>
        <taxon>Pseudomonadota</taxon>
        <taxon>Betaproteobacteria</taxon>
        <taxon>Burkholderiales</taxon>
        <taxon>Burkholderiaceae</taxon>
        <taxon>Caballeronia</taxon>
    </lineage>
</organism>
<dbReference type="AlphaFoldDB" id="A0A158IME0"/>
<dbReference type="EMBL" id="FCOM02000009">
    <property type="protein sequence ID" value="SAL57241.1"/>
    <property type="molecule type" value="Genomic_DNA"/>
</dbReference>
<name>A0A158IME0_9BURK</name>
<reference evidence="1" key="1">
    <citation type="submission" date="2016-01" db="EMBL/GenBank/DDBJ databases">
        <authorList>
            <person name="Peeters C."/>
        </authorList>
    </citation>
    <scope>NUCLEOTIDE SEQUENCE [LARGE SCALE GENOMIC DNA]</scope>
    <source>
        <strain evidence="1">LMG 29317</strain>
    </source>
</reference>
<sequence>MACRGVYKASGATFFRNARIDGSVSAMMDAYGLVKQEIIKDVPNLAPGFAIAVGMELYFRAYPNWRDSEATWDSIYLEDVHRKYGVEVLNAKVSEMLSRLRE</sequence>